<dbReference type="InterPro" id="IPR001673">
    <property type="entry name" value="S_mold_repeat"/>
</dbReference>
<feature type="region of interest" description="Disordered" evidence="1">
    <location>
        <begin position="167"/>
        <end position="187"/>
    </location>
</feature>
<evidence type="ECO:0000259" key="3">
    <source>
        <dbReference type="PROSITE" id="PS50835"/>
    </source>
</evidence>
<name>A0A939K3Q3_9BACT</name>
<dbReference type="PROSITE" id="PS50835">
    <property type="entry name" value="IG_LIKE"/>
    <property type="match status" value="1"/>
</dbReference>
<accession>A0A939K3Q3</accession>
<evidence type="ECO:0000313" key="5">
    <source>
        <dbReference type="Proteomes" id="UP000664034"/>
    </source>
</evidence>
<dbReference type="InterPro" id="IPR036249">
    <property type="entry name" value="Thioredoxin-like_sf"/>
</dbReference>
<gene>
    <name evidence="4" type="ORF">J2I47_23330</name>
</gene>
<dbReference type="NCBIfam" id="TIGR04183">
    <property type="entry name" value="Por_Secre_tail"/>
    <property type="match status" value="1"/>
</dbReference>
<reference evidence="4" key="1">
    <citation type="submission" date="2021-03" db="EMBL/GenBank/DDBJ databases">
        <title>Fibrella sp. HMF5335 genome sequencing and assembly.</title>
        <authorList>
            <person name="Kang H."/>
            <person name="Kim H."/>
            <person name="Bae S."/>
            <person name="Joh K."/>
        </authorList>
    </citation>
    <scope>NUCLEOTIDE SEQUENCE</scope>
    <source>
        <strain evidence="4">HMF5335</strain>
    </source>
</reference>
<keyword evidence="5" id="KW-1185">Reference proteome</keyword>
<dbReference type="Gene3D" id="3.40.30.10">
    <property type="entry name" value="Glutaredoxin"/>
    <property type="match status" value="1"/>
</dbReference>
<evidence type="ECO:0000256" key="2">
    <source>
        <dbReference type="SAM" id="SignalP"/>
    </source>
</evidence>
<dbReference type="RefSeq" id="WP_207367034.1">
    <property type="nucleotide sequence ID" value="NZ_JAFMYV010000015.1"/>
</dbReference>
<dbReference type="SUPFAM" id="SSF52833">
    <property type="entry name" value="Thioredoxin-like"/>
    <property type="match status" value="1"/>
</dbReference>
<dbReference type="InterPro" id="IPR026444">
    <property type="entry name" value="Secre_tail"/>
</dbReference>
<comment type="caution">
    <text evidence="4">The sequence shown here is derived from an EMBL/GenBank/DDBJ whole genome shotgun (WGS) entry which is preliminary data.</text>
</comment>
<feature type="compositionally biased region" description="Polar residues" evidence="1">
    <location>
        <begin position="175"/>
        <end position="187"/>
    </location>
</feature>
<dbReference type="EMBL" id="JAFMYV010000015">
    <property type="protein sequence ID" value="MBO0939502.1"/>
    <property type="molecule type" value="Genomic_DNA"/>
</dbReference>
<dbReference type="InterPro" id="IPR012334">
    <property type="entry name" value="Pectin_lyas_fold"/>
</dbReference>
<evidence type="ECO:0000313" key="4">
    <source>
        <dbReference type="EMBL" id="MBO0939502.1"/>
    </source>
</evidence>
<feature type="chain" id="PRO_5037190664" evidence="2">
    <location>
        <begin position="27"/>
        <end position="1570"/>
    </location>
</feature>
<dbReference type="Gene3D" id="2.60.40.10">
    <property type="entry name" value="Immunoglobulins"/>
    <property type="match status" value="2"/>
</dbReference>
<organism evidence="4 5">
    <name type="scientific">Fibrella rubiginis</name>
    <dbReference type="NCBI Taxonomy" id="2817060"/>
    <lineage>
        <taxon>Bacteria</taxon>
        <taxon>Pseudomonadati</taxon>
        <taxon>Bacteroidota</taxon>
        <taxon>Cytophagia</taxon>
        <taxon>Cytophagales</taxon>
        <taxon>Spirosomataceae</taxon>
        <taxon>Fibrella</taxon>
    </lineage>
</organism>
<dbReference type="NCBIfam" id="NF041518">
    <property type="entry name" value="choice_anch_Q"/>
    <property type="match status" value="2"/>
</dbReference>
<dbReference type="SUPFAM" id="SSF51126">
    <property type="entry name" value="Pectin lyase-like"/>
    <property type="match status" value="2"/>
</dbReference>
<keyword evidence="2" id="KW-0732">Signal</keyword>
<dbReference type="InterPro" id="IPR007110">
    <property type="entry name" value="Ig-like_dom"/>
</dbReference>
<feature type="signal peptide" evidence="2">
    <location>
        <begin position="1"/>
        <end position="26"/>
    </location>
</feature>
<protein>
    <submittedName>
        <fullName evidence="4">T9SS type A sorting domain-containing protein</fullName>
    </submittedName>
</protein>
<dbReference type="InterPro" id="IPR013783">
    <property type="entry name" value="Ig-like_fold"/>
</dbReference>
<feature type="domain" description="Ig-like" evidence="3">
    <location>
        <begin position="1376"/>
        <end position="1463"/>
    </location>
</feature>
<dbReference type="InterPro" id="IPR059226">
    <property type="entry name" value="Choice_anch_Q_dom"/>
</dbReference>
<sequence>MRPLRYLLRWLAPALFLLLTSPVVLAGPTPAPPAPHSPLRQHIIDKLRTQPTLNVELFVMSQCPFGVQAETALIPLLDEFGSRLHFQLYYIVAPAAPSSLQPYRSLHGPTEVAENVRQLVIADRFPARWLAYLAARATNYQTDDWQQAARQVGLDVAEVTQLTQQETAQDRLARHSQQTQARQVRSSPSLFLDGERYDGNLLPPTNRQLTQTGLACTTDANCDDSNACTTDQCTNGQCVNTPRTCDDNNRCTTDYCDRAAGGCVYVPKNCDDNNPGTLDACAPASGGCINTPITRVHVNQAVGSSGDGSTWGQAFKTLTEGLAAANTYASITEIWVAAGTYKPTTTTGPDSRTISFSMKNGVAIYGGFVGNETALSQRPAINPVLGNPSSSTLSGDIGTAGNNTDNSYHVISNPAGLTNTALLDGFVVTGGNANGGGNTNGGGVYNDDGYRSVCSPSFQNCSLIGNTALSGGAMFNNGFSGVSSPVLTNCVLQSNTATSEGGAMFNDGFFGVSSPVLINCSLQDNTARLCGAMLNNGTWGVSSPVLTNCAFQANSATQRGGALYNVGTDGQSYPVLTNCSLQSNTAPTGGAMYNVASGGQSRPVLTNCILWNNGGGNTVFNDNAVGASATYSLFDNATNVNISGPGNLTTATSPFASTATVALAVVSPAINAGNPASQTAATGPYSAAALPATDLAGNPRIAQGRVDMGAVEYQCTFPTRLYVAASQTTPDGDGLTWATAFKDLQNALTYPCSQSLTEIWVAAGTYKPTTTTGPDSRTISFSMKNGVAIYGGFVGNETALSQRPAINPVSGNPSSSTLSGDIGTAGNNTDNSYHVINNSNSGLTSTAVLDGFVITGGAATSRIIPGVNGVGGSNSGGGLLLNNAGSPVVTNCLFTANNAENGGGIYTYASSPSINNCSFLTNAASLFGGVIFNLGNLTLTNCSFQGNSTSRHGGAIFNQSNTILTLTNCSFLSNIASSDGGAIFNQSSSSPALTNCSFQSNSASSNGGAIYNTSSIGTPTGPTLTNCMLWGNGGSNTIFNNNNSTLTASYSLFDNTVTGYTGSNNLTTSTSPFASTATVALAVGSPAINAGNPASQTVATGPYSATALPATDLAGNPRIVRGQVDMGAVEYQGPFSLTLLTSAAPNPVCAGSSVGLSVTASGGVSPYSYTWVAPAGITLSGTSTSAVSASAGAGVSGVQTLTITVADALSPMPIVSTSLVSVTVNTPPAATLSPASVSVCSPNNVTLTAAAGGTTYAFSGPGLSQSGSSNTAFVSRSGTYTVVVTGSNGCTATGTSSVTINPLPSAPTLAPGASFTTLVNNTPFNLTSLVVAATPPNTLTFRGALGLVSPPLADISTVGVQTFSAIQTSPQGCASPAVVFSLTVLSPLPPTSQTLCRGSQVVMNVFPTGTRYEWYKNGQTAANKLLDVVGVQRGTATASLTLVSAQTNASFYCKVFAADGSFTWSGPFAVVLGNCGGRVGRAEDTPPLTIILTPNPLEDNQLQATITGAEGQALTVQLVDMQGRTVRQQAWQHTAQKQSVVWMVSDLTTGVYLLQATTSKQSQRARVLKP</sequence>
<dbReference type="Gene3D" id="2.160.20.10">
    <property type="entry name" value="Single-stranded right-handed beta-helix, Pectin lyase-like"/>
    <property type="match status" value="2"/>
</dbReference>
<dbReference type="PANTHER" id="PTHR11319">
    <property type="entry name" value="G PROTEIN-COUPLED RECEPTOR-RELATED"/>
    <property type="match status" value="1"/>
</dbReference>
<proteinExistence type="predicted"/>
<dbReference type="PANTHER" id="PTHR11319:SF35">
    <property type="entry name" value="OUTER MEMBRANE PROTEIN PMPC-RELATED"/>
    <property type="match status" value="1"/>
</dbReference>
<dbReference type="InterPro" id="IPR011050">
    <property type="entry name" value="Pectin_lyase_fold/virulence"/>
</dbReference>
<dbReference type="Pfam" id="PF18962">
    <property type="entry name" value="Por_Secre_tail"/>
    <property type="match status" value="1"/>
</dbReference>
<evidence type="ECO:0000256" key="1">
    <source>
        <dbReference type="SAM" id="MobiDB-lite"/>
    </source>
</evidence>
<dbReference type="Proteomes" id="UP000664034">
    <property type="component" value="Unassembled WGS sequence"/>
</dbReference>
<dbReference type="Pfam" id="PF00526">
    <property type="entry name" value="Dicty_CTDC"/>
    <property type="match status" value="3"/>
</dbReference>